<organism evidence="1 2">
    <name type="scientific">Williamsoniiplasma somnilux</name>
    <dbReference type="NCBI Taxonomy" id="215578"/>
    <lineage>
        <taxon>Bacteria</taxon>
        <taxon>Bacillati</taxon>
        <taxon>Mycoplasmatota</taxon>
        <taxon>Mollicutes</taxon>
        <taxon>Entomoplasmatales</taxon>
        <taxon>Williamsoniiplasma</taxon>
    </lineage>
</organism>
<dbReference type="KEGG" id="esx:ESOMN_v1c02440"/>
<sequence length="595" mass="68693">MKKLLSILTTLGITSTTATTIVACDKYNKTTNISTIKNELQTIISERTDRAWSFQELQIRVDENFGEGEITVEIVRKKNYDFKDIIVNDLYRFIGNGTEENEGIYNGSIELEHQWTYTVDDITLIGNLLKEILNTPTNQHTYWKKQDLQETIDQKGLDKPGGIVVEELQTVEKNNSYSFIGGQKITEWKFVGQGNPTNDFRFNGEITINHFWDDTENTTIEIKEIKEILKTTLNENLRQPWTKEELQQKVNSLGIDSPGGIIVEEINKIQSMAANGDFGSSKWKFIGQGDVTNNYLFGESIELEHFWDSRIDSTKNIFSKKEDLQKILDQDKYKHKSWTVELLEKAIEEIDVAEGISIQLVENIDTRSWTGGPKLTKWKFIGNGKIDNNYLYNGEITLEHIWNNKKDSTQSIKTIEVELNAIVNEDANKGKKLWLNDLQEAVNRKWPNEKWGIVVEDLTPLVKNRSYEESNGQQTFKFTGLGNENNTWIYTGSVEINHEWIKIKDTTQSITEVQKDLRNIVYNKEHINKSWELEELQTAIEQAKIDKIGALTVKKGTSKTNKEYIIQEWIIIGNGKIDNEYMYNGKIMIEHTFML</sequence>
<name>A0A2K8NZI6_9MOLU</name>
<dbReference type="InterPro" id="IPR054816">
    <property type="entry name" value="Lipoprotein_mollicutes-type_CS"/>
</dbReference>
<dbReference type="NCBIfam" id="NF038029">
    <property type="entry name" value="LP_plasma"/>
    <property type="match status" value="1"/>
</dbReference>
<accession>A0A2K8NZI6</accession>
<keyword evidence="2" id="KW-1185">Reference proteome</keyword>
<evidence type="ECO:0000313" key="1">
    <source>
        <dbReference type="EMBL" id="ATZ18628.1"/>
    </source>
</evidence>
<evidence type="ECO:0000313" key="2">
    <source>
        <dbReference type="Proteomes" id="UP000232230"/>
    </source>
</evidence>
<proteinExistence type="predicted"/>
<evidence type="ECO:0008006" key="3">
    <source>
        <dbReference type="Google" id="ProtNLM"/>
    </source>
</evidence>
<dbReference type="Proteomes" id="UP000232230">
    <property type="component" value="Chromosome"/>
</dbReference>
<dbReference type="RefSeq" id="WP_024863687.1">
    <property type="nucleotide sequence ID" value="NZ_CP024965.1"/>
</dbReference>
<dbReference type="EMBL" id="CP024965">
    <property type="protein sequence ID" value="ATZ18628.1"/>
    <property type="molecule type" value="Genomic_DNA"/>
</dbReference>
<dbReference type="AlphaFoldDB" id="A0A2K8NZI6"/>
<reference evidence="1 2" key="1">
    <citation type="submission" date="2017-11" db="EMBL/GenBank/DDBJ databases">
        <title>Genome sequence of Entomoplasma somnilux PYAN-1 (ATCC 49194).</title>
        <authorList>
            <person name="Lo W.-S."/>
            <person name="Gasparich G.E."/>
            <person name="Kuo C.-H."/>
        </authorList>
    </citation>
    <scope>NUCLEOTIDE SEQUENCE [LARGE SCALE GENOMIC DNA]</scope>
    <source>
        <strain evidence="1 2">PYAN-1</strain>
    </source>
</reference>
<dbReference type="NCBIfam" id="NF045726">
    <property type="entry name" value="XXplasma_LP"/>
    <property type="match status" value="1"/>
</dbReference>
<gene>
    <name evidence="1" type="ORF">ESOMN_v1c02440</name>
</gene>
<protein>
    <recommendedName>
        <fullName evidence="3">Lipoprotein</fullName>
    </recommendedName>
</protein>
<dbReference type="PROSITE" id="PS51257">
    <property type="entry name" value="PROKAR_LIPOPROTEIN"/>
    <property type="match status" value="1"/>
</dbReference>